<feature type="transmembrane region" description="Helical" evidence="5">
    <location>
        <begin position="192"/>
        <end position="211"/>
    </location>
</feature>
<evidence type="ECO:0000259" key="6">
    <source>
        <dbReference type="Pfam" id="PF04547"/>
    </source>
</evidence>
<reference evidence="7" key="1">
    <citation type="submission" date="2022-08" db="EMBL/GenBank/DDBJ databases">
        <authorList>
            <person name="Gutierrez-Valencia J."/>
        </authorList>
    </citation>
    <scope>NUCLEOTIDE SEQUENCE</scope>
</reference>
<dbReference type="InterPro" id="IPR049452">
    <property type="entry name" value="Anoctamin_TM"/>
</dbReference>
<feature type="transmembrane region" description="Helical" evidence="5">
    <location>
        <begin position="324"/>
        <end position="343"/>
    </location>
</feature>
<protein>
    <recommendedName>
        <fullName evidence="6">Anoctamin transmembrane domain-containing protein</fullName>
    </recommendedName>
</protein>
<feature type="transmembrane region" description="Helical" evidence="5">
    <location>
        <begin position="555"/>
        <end position="584"/>
    </location>
</feature>
<dbReference type="Proteomes" id="UP001154282">
    <property type="component" value="Unassembled WGS sequence"/>
</dbReference>
<name>A0AAV0NVP7_9ROSI</name>
<comment type="caution">
    <text evidence="7">The sequence shown here is derived from an EMBL/GenBank/DDBJ whole genome shotgun (WGS) entry which is preliminary data.</text>
</comment>
<evidence type="ECO:0000256" key="3">
    <source>
        <dbReference type="ARBA" id="ARBA00022989"/>
    </source>
</evidence>
<evidence type="ECO:0000313" key="8">
    <source>
        <dbReference type="Proteomes" id="UP001154282"/>
    </source>
</evidence>
<proteinExistence type="predicted"/>
<feature type="transmembrane region" description="Helical" evidence="5">
    <location>
        <begin position="355"/>
        <end position="373"/>
    </location>
</feature>
<evidence type="ECO:0000256" key="5">
    <source>
        <dbReference type="SAM" id="Phobius"/>
    </source>
</evidence>
<dbReference type="AlphaFoldDB" id="A0AAV0NVP7"/>
<feature type="domain" description="Anoctamin transmembrane" evidence="6">
    <location>
        <begin position="194"/>
        <end position="628"/>
    </location>
</feature>
<evidence type="ECO:0000256" key="4">
    <source>
        <dbReference type="ARBA" id="ARBA00023136"/>
    </source>
</evidence>
<feature type="transmembrane region" description="Helical" evidence="5">
    <location>
        <begin position="231"/>
        <end position="255"/>
    </location>
</feature>
<dbReference type="PANTHER" id="PTHR12308">
    <property type="entry name" value="ANOCTAMIN"/>
    <property type="match status" value="1"/>
</dbReference>
<dbReference type="EMBL" id="CAMGYJ010000008">
    <property type="protein sequence ID" value="CAI0462201.1"/>
    <property type="molecule type" value="Genomic_DNA"/>
</dbReference>
<feature type="transmembrane region" description="Helical" evidence="5">
    <location>
        <begin position="515"/>
        <end position="535"/>
    </location>
</feature>
<dbReference type="PANTHER" id="PTHR12308:SF73">
    <property type="entry name" value="ANOCTAMIN"/>
    <property type="match status" value="1"/>
</dbReference>
<keyword evidence="2 5" id="KW-0812">Transmembrane</keyword>
<comment type="subcellular location">
    <subcellularLocation>
        <location evidence="1">Membrane</location>
        <topology evidence="1">Multi-pass membrane protein</topology>
    </subcellularLocation>
</comment>
<organism evidence="7 8">
    <name type="scientific">Linum tenue</name>
    <dbReference type="NCBI Taxonomy" id="586396"/>
    <lineage>
        <taxon>Eukaryota</taxon>
        <taxon>Viridiplantae</taxon>
        <taxon>Streptophyta</taxon>
        <taxon>Embryophyta</taxon>
        <taxon>Tracheophyta</taxon>
        <taxon>Spermatophyta</taxon>
        <taxon>Magnoliopsida</taxon>
        <taxon>eudicotyledons</taxon>
        <taxon>Gunneridae</taxon>
        <taxon>Pentapetalae</taxon>
        <taxon>rosids</taxon>
        <taxon>fabids</taxon>
        <taxon>Malpighiales</taxon>
        <taxon>Linaceae</taxon>
        <taxon>Linum</taxon>
    </lineage>
</organism>
<keyword evidence="8" id="KW-1185">Reference proteome</keyword>
<dbReference type="GO" id="GO:0016020">
    <property type="term" value="C:membrane"/>
    <property type="evidence" value="ECO:0007669"/>
    <property type="project" value="UniProtKB-SubCell"/>
</dbReference>
<keyword evidence="3 5" id="KW-1133">Transmembrane helix</keyword>
<evidence type="ECO:0000256" key="1">
    <source>
        <dbReference type="ARBA" id="ARBA00004141"/>
    </source>
</evidence>
<feature type="transmembrane region" description="Helical" evidence="5">
    <location>
        <begin position="394"/>
        <end position="416"/>
    </location>
</feature>
<dbReference type="InterPro" id="IPR007632">
    <property type="entry name" value="Anoctamin"/>
</dbReference>
<evidence type="ECO:0000256" key="2">
    <source>
        <dbReference type="ARBA" id="ARBA00022692"/>
    </source>
</evidence>
<gene>
    <name evidence="7" type="ORF">LITE_LOCUS35255</name>
</gene>
<sequence length="661" mass="77445">MNGNEGEEEEQPGFEIGLVVRNRILKQEDDNVDCIEVLLKELTHVGFTVVKVRGFTDGFIKLSATLERLGQAAADLQLRKPTYIGIDLPFQWEDVNAFVRQPDGKLFSWCERFRCYQHMLYGIRNRRQSDIILKLDGRELVWKIQEPLLKTLEFEGMVKHVFPLHDEVKRKKLLRSWVLNKRNFTNQDIDDMYSYFGLKIAIYFAFLRMYARWTVFPALLAVTVQLVNFGSMQFLVLPVFFTSTTLWAVLFFQFWKRKNYSLISRWQINCSVTAGQGYKFLGMECTSIKTRLELLKAMGDRNREKAVYQRYEWFGHLVRFRNNALIILGIVCLQLPFELAYAHLYEVLKSDITKFALTACYIILIQYFTKLGARVSVRLIKYENNENSQFQADSLVYKVFGLYFMQSYIGVFYHALLHRNFTTLRQLLIQRLIIFQVLENVLEHSLPYIKYSIKKYRDVRNKKHRRSGSGNKKVHFHSKVEKEYLKPSYNASIGDELEDGLFDDYLQLALQFGMIMMFACAFPLAFVFAAVNSFTEVRTDALKLLTMFRRPVPRAAATIGAWINIYQFLIVMSICTNSVLLVCMYDQERKWQIEPGLAGILIMEHVLLLIKFGFSQFVPEEPAWVRARRVWNAEQVQDACAKQLLKSFPSREKNSEEKKLE</sequence>
<dbReference type="Pfam" id="PF04547">
    <property type="entry name" value="Anoctamin"/>
    <property type="match status" value="1"/>
</dbReference>
<dbReference type="GO" id="GO:0005254">
    <property type="term" value="F:chloride channel activity"/>
    <property type="evidence" value="ECO:0007669"/>
    <property type="project" value="TreeGrafter"/>
</dbReference>
<evidence type="ECO:0000313" key="7">
    <source>
        <dbReference type="EMBL" id="CAI0462201.1"/>
    </source>
</evidence>
<accession>A0AAV0NVP7</accession>
<keyword evidence="4 5" id="KW-0472">Membrane</keyword>